<reference evidence="2" key="1">
    <citation type="submission" date="2016-10" db="EMBL/GenBank/DDBJ databases">
        <authorList>
            <person name="Varghese N."/>
            <person name="Submissions S."/>
        </authorList>
    </citation>
    <scope>NUCLEOTIDE SEQUENCE [LARGE SCALE GENOMIC DNA]</scope>
    <source>
        <strain evidence="2">B4,CECT 8067,JCM 17497</strain>
    </source>
</reference>
<dbReference type="OrthoDB" id="323192at2157"/>
<dbReference type="STRING" id="1095776.SAMN04515672_2702"/>
<dbReference type="Proteomes" id="UP000198882">
    <property type="component" value="Unassembled WGS sequence"/>
</dbReference>
<dbReference type="AlphaFoldDB" id="A0A1G9AE73"/>
<dbReference type="RefSeq" id="WP_090307723.1">
    <property type="nucleotide sequence ID" value="NZ_FNFE01000003.1"/>
</dbReference>
<protein>
    <submittedName>
        <fullName evidence="1">Uncharacterized protein</fullName>
    </submittedName>
</protein>
<sequence>MTTGRFAFDIETINPQLEADRKPDFQNPDQFELFSLCCAYQPDPDAPIEHEVFVREGRGPAAELDLVERTVDWLDARGGESILTYNGEYFDFVQFEGRARIASEALEFRHDLSDRVASFLESTESDDLRIDAWDCFGEYTSFEEACEHCGIEVPRTMLEAYEIDTDAYAAHRDTLDAMKPYFVGADVPVVGERYLDLLEAGATETKTFAELHSMLEHYAVTDVVPLFDLADERPFVASA</sequence>
<gene>
    <name evidence="1" type="ORF">SAMN04515672_2702</name>
</gene>
<dbReference type="SUPFAM" id="SSF53098">
    <property type="entry name" value="Ribonuclease H-like"/>
    <property type="match status" value="1"/>
</dbReference>
<name>A0A1G9AE73_9EURY</name>
<organism evidence="1 2">
    <name type="scientific">Natronorubrum texcoconense</name>
    <dbReference type="NCBI Taxonomy" id="1095776"/>
    <lineage>
        <taxon>Archaea</taxon>
        <taxon>Methanobacteriati</taxon>
        <taxon>Methanobacteriota</taxon>
        <taxon>Stenosarchaea group</taxon>
        <taxon>Halobacteria</taxon>
        <taxon>Halobacteriales</taxon>
        <taxon>Natrialbaceae</taxon>
        <taxon>Natronorubrum</taxon>
    </lineage>
</organism>
<accession>A0A1G9AE73</accession>
<dbReference type="EMBL" id="FNFE01000003">
    <property type="protein sequence ID" value="SDK25677.1"/>
    <property type="molecule type" value="Genomic_DNA"/>
</dbReference>
<evidence type="ECO:0000313" key="1">
    <source>
        <dbReference type="EMBL" id="SDK25677.1"/>
    </source>
</evidence>
<keyword evidence="2" id="KW-1185">Reference proteome</keyword>
<proteinExistence type="predicted"/>
<evidence type="ECO:0000313" key="2">
    <source>
        <dbReference type="Proteomes" id="UP000198882"/>
    </source>
</evidence>
<dbReference type="InterPro" id="IPR012337">
    <property type="entry name" value="RNaseH-like_sf"/>
</dbReference>